<feature type="compositionally biased region" description="Polar residues" evidence="1">
    <location>
        <begin position="47"/>
        <end position="75"/>
    </location>
</feature>
<feature type="region of interest" description="Disordered" evidence="1">
    <location>
        <begin position="1"/>
        <end position="96"/>
    </location>
</feature>
<name>A0ABN7W3H1_GIGMA</name>
<sequence length="156" mass="18007">MPPKLSSRKIVTKKTRSTKKKVDIASRESDASEHSTDDLQPKRLQKSHQATDNLQSNANTDHQQSRSPSIELQSRQNYNENLQNQNNKTFQIHDPQKYNNSIRSLAYSSFDASKYQHKAPSQMNERSIAQSIEPGIDSSSKRPDRHQNHHYFTDED</sequence>
<accession>A0ABN7W3H1</accession>
<comment type="caution">
    <text evidence="2">The sequence shown here is derived from an EMBL/GenBank/DDBJ whole genome shotgun (WGS) entry which is preliminary data.</text>
</comment>
<evidence type="ECO:0000256" key="1">
    <source>
        <dbReference type="SAM" id="MobiDB-lite"/>
    </source>
</evidence>
<evidence type="ECO:0000313" key="3">
    <source>
        <dbReference type="Proteomes" id="UP000789901"/>
    </source>
</evidence>
<evidence type="ECO:0000313" key="2">
    <source>
        <dbReference type="EMBL" id="CAG8814457.1"/>
    </source>
</evidence>
<reference evidence="2 3" key="1">
    <citation type="submission" date="2021-06" db="EMBL/GenBank/DDBJ databases">
        <authorList>
            <person name="Kallberg Y."/>
            <person name="Tangrot J."/>
            <person name="Rosling A."/>
        </authorList>
    </citation>
    <scope>NUCLEOTIDE SEQUENCE [LARGE SCALE GENOMIC DNA]</scope>
    <source>
        <strain evidence="2 3">120-4 pot B 10/14</strain>
    </source>
</reference>
<gene>
    <name evidence="2" type="ORF">GMARGA_LOCUS26053</name>
</gene>
<feature type="region of interest" description="Disordered" evidence="1">
    <location>
        <begin position="116"/>
        <end position="156"/>
    </location>
</feature>
<organism evidence="2 3">
    <name type="scientific">Gigaspora margarita</name>
    <dbReference type="NCBI Taxonomy" id="4874"/>
    <lineage>
        <taxon>Eukaryota</taxon>
        <taxon>Fungi</taxon>
        <taxon>Fungi incertae sedis</taxon>
        <taxon>Mucoromycota</taxon>
        <taxon>Glomeromycotina</taxon>
        <taxon>Glomeromycetes</taxon>
        <taxon>Diversisporales</taxon>
        <taxon>Gigasporaceae</taxon>
        <taxon>Gigaspora</taxon>
    </lineage>
</organism>
<feature type="compositionally biased region" description="Basic and acidic residues" evidence="1">
    <location>
        <begin position="20"/>
        <end position="41"/>
    </location>
</feature>
<dbReference type="EMBL" id="CAJVQB010029693">
    <property type="protein sequence ID" value="CAG8814457.1"/>
    <property type="molecule type" value="Genomic_DNA"/>
</dbReference>
<proteinExistence type="predicted"/>
<feature type="compositionally biased region" description="Polar residues" evidence="1">
    <location>
        <begin position="119"/>
        <end position="130"/>
    </location>
</feature>
<dbReference type="Proteomes" id="UP000789901">
    <property type="component" value="Unassembled WGS sequence"/>
</dbReference>
<protein>
    <submittedName>
        <fullName evidence="2">43957_t:CDS:1</fullName>
    </submittedName>
</protein>
<feature type="compositionally biased region" description="Basic residues" evidence="1">
    <location>
        <begin position="1"/>
        <end position="19"/>
    </location>
</feature>
<feature type="compositionally biased region" description="Low complexity" evidence="1">
    <location>
        <begin position="76"/>
        <end position="87"/>
    </location>
</feature>
<keyword evidence="3" id="KW-1185">Reference proteome</keyword>
<feature type="compositionally biased region" description="Basic and acidic residues" evidence="1">
    <location>
        <begin position="139"/>
        <end position="156"/>
    </location>
</feature>